<evidence type="ECO:0000256" key="1">
    <source>
        <dbReference type="SAM" id="MobiDB-lite"/>
    </source>
</evidence>
<gene>
    <name evidence="2" type="ORF">Hypma_005479</name>
</gene>
<dbReference type="Proteomes" id="UP000076154">
    <property type="component" value="Unassembled WGS sequence"/>
</dbReference>
<keyword evidence="3" id="KW-1185">Reference proteome</keyword>
<accession>A0A369J5Q6</accession>
<dbReference type="EMBL" id="LUEZ02000227">
    <property type="protein sequence ID" value="RDB15023.1"/>
    <property type="molecule type" value="Genomic_DNA"/>
</dbReference>
<feature type="region of interest" description="Disordered" evidence="1">
    <location>
        <begin position="70"/>
        <end position="104"/>
    </location>
</feature>
<evidence type="ECO:0000313" key="2">
    <source>
        <dbReference type="EMBL" id="RDB15023.1"/>
    </source>
</evidence>
<proteinExistence type="predicted"/>
<reference evidence="2" key="1">
    <citation type="submission" date="2018-04" db="EMBL/GenBank/DDBJ databases">
        <title>Whole genome sequencing of Hypsizygus marmoreus.</title>
        <authorList>
            <person name="Choi I.-G."/>
            <person name="Min B."/>
            <person name="Kim J.-G."/>
            <person name="Kim S."/>
            <person name="Oh Y.-L."/>
            <person name="Kong W.-S."/>
            <person name="Park H."/>
            <person name="Jeong J."/>
            <person name="Song E.-S."/>
        </authorList>
    </citation>
    <scope>NUCLEOTIDE SEQUENCE [LARGE SCALE GENOMIC DNA]</scope>
    <source>
        <strain evidence="2">51987-8</strain>
    </source>
</reference>
<sequence>MFNRASGPSNFGPPRLPVEDFNRADLLTSHVKFGNTAPLEPTIEYVTEWTFSTATIQRLKSRFKADPVAANPEDVEMRSNEADLPPPPSRSTSATTGAWDRSVI</sequence>
<name>A0A369J5Q6_HYPMA</name>
<evidence type="ECO:0000313" key="3">
    <source>
        <dbReference type="Proteomes" id="UP000076154"/>
    </source>
</evidence>
<dbReference type="AlphaFoldDB" id="A0A369J5Q6"/>
<organism evidence="2 3">
    <name type="scientific">Hypsizygus marmoreus</name>
    <name type="common">White beech mushroom</name>
    <name type="synonym">Agaricus marmoreus</name>
    <dbReference type="NCBI Taxonomy" id="39966"/>
    <lineage>
        <taxon>Eukaryota</taxon>
        <taxon>Fungi</taxon>
        <taxon>Dikarya</taxon>
        <taxon>Basidiomycota</taxon>
        <taxon>Agaricomycotina</taxon>
        <taxon>Agaricomycetes</taxon>
        <taxon>Agaricomycetidae</taxon>
        <taxon>Agaricales</taxon>
        <taxon>Tricholomatineae</taxon>
        <taxon>Lyophyllaceae</taxon>
        <taxon>Hypsizygus</taxon>
    </lineage>
</organism>
<dbReference type="InParanoid" id="A0A369J5Q6"/>
<comment type="caution">
    <text evidence="2">The sequence shown here is derived from an EMBL/GenBank/DDBJ whole genome shotgun (WGS) entry which is preliminary data.</text>
</comment>
<protein>
    <submittedName>
        <fullName evidence="2">Uncharacterized protein</fullName>
    </submittedName>
</protein>